<dbReference type="Proteomes" id="UP000321113">
    <property type="component" value="Unassembled WGS sequence"/>
</dbReference>
<keyword evidence="2" id="KW-0547">Nucleotide-binding</keyword>
<dbReference type="InterPro" id="IPR017911">
    <property type="entry name" value="MacB-like_ATP-bd"/>
</dbReference>
<dbReference type="CDD" id="cd03255">
    <property type="entry name" value="ABC_MJ0796_LolCDE_FtsE"/>
    <property type="match status" value="1"/>
</dbReference>
<accession>A0A511QP65</accession>
<reference evidence="5 6" key="1">
    <citation type="submission" date="2019-07" db="EMBL/GenBank/DDBJ databases">
        <title>Whole genome shotgun sequence of Vibrio superstes NBRC 103154.</title>
        <authorList>
            <person name="Hosoyama A."/>
            <person name="Uohara A."/>
            <person name="Ohji S."/>
            <person name="Ichikawa N."/>
        </authorList>
    </citation>
    <scope>NUCLEOTIDE SEQUENCE [LARGE SCALE GENOMIC DNA]</scope>
    <source>
        <strain evidence="5 6">NBRC 103154</strain>
    </source>
</reference>
<name>A0A511QP65_9VIBR</name>
<evidence type="ECO:0000256" key="2">
    <source>
        <dbReference type="ARBA" id="ARBA00022741"/>
    </source>
</evidence>
<dbReference type="GO" id="GO:0005886">
    <property type="term" value="C:plasma membrane"/>
    <property type="evidence" value="ECO:0007669"/>
    <property type="project" value="TreeGrafter"/>
</dbReference>
<dbReference type="InterPro" id="IPR027417">
    <property type="entry name" value="P-loop_NTPase"/>
</dbReference>
<dbReference type="Gene3D" id="3.40.50.300">
    <property type="entry name" value="P-loop containing nucleotide triphosphate hydrolases"/>
    <property type="match status" value="1"/>
</dbReference>
<dbReference type="AlphaFoldDB" id="A0A511QP65"/>
<proteinExistence type="predicted"/>
<evidence type="ECO:0000256" key="1">
    <source>
        <dbReference type="ARBA" id="ARBA00022448"/>
    </source>
</evidence>
<dbReference type="SMART" id="SM00382">
    <property type="entry name" value="AAA"/>
    <property type="match status" value="1"/>
</dbReference>
<sequence>MTDPIVQLSQATKQFIDGKDRHCVLDQVDFSLHAGQSVALTGASGSGKSTLLNVIAGFESLSSGVLAINGESVEQWKDPQWSLFRHRKLGVVFQQFNLLTPLNVRQNISFPLSLNNQKWSEWCDHLVKKLEIDGLLDRHVASLSGGQQQRVAIARSLAHKPALLLADEPTGNLDQQAGLEVMRLLTEISSEGETSVVLVTHSSECADFMDTRYHLSNGQLHD</sequence>
<dbReference type="PROSITE" id="PS00211">
    <property type="entry name" value="ABC_TRANSPORTER_1"/>
    <property type="match status" value="1"/>
</dbReference>
<dbReference type="EMBL" id="BJXK01000004">
    <property type="protein sequence ID" value="GEM79110.1"/>
    <property type="molecule type" value="Genomic_DNA"/>
</dbReference>
<dbReference type="PANTHER" id="PTHR24220:SF659">
    <property type="entry name" value="TRANSPORTER, PUTATIVE-RELATED"/>
    <property type="match status" value="1"/>
</dbReference>
<comment type="caution">
    <text evidence="5">The sequence shown here is derived from an EMBL/GenBank/DDBJ whole genome shotgun (WGS) entry which is preliminary data.</text>
</comment>
<protein>
    <submittedName>
        <fullName evidence="5">ABC transporter</fullName>
    </submittedName>
</protein>
<evidence type="ECO:0000259" key="4">
    <source>
        <dbReference type="PROSITE" id="PS50893"/>
    </source>
</evidence>
<dbReference type="Pfam" id="PF00005">
    <property type="entry name" value="ABC_tran"/>
    <property type="match status" value="1"/>
</dbReference>
<dbReference type="PANTHER" id="PTHR24220">
    <property type="entry name" value="IMPORT ATP-BINDING PROTEIN"/>
    <property type="match status" value="1"/>
</dbReference>
<dbReference type="GO" id="GO:0022857">
    <property type="term" value="F:transmembrane transporter activity"/>
    <property type="evidence" value="ECO:0007669"/>
    <property type="project" value="TreeGrafter"/>
</dbReference>
<feature type="domain" description="ABC transporter" evidence="4">
    <location>
        <begin position="6"/>
        <end position="222"/>
    </location>
</feature>
<dbReference type="GO" id="GO:0005524">
    <property type="term" value="F:ATP binding"/>
    <property type="evidence" value="ECO:0007669"/>
    <property type="project" value="UniProtKB-KW"/>
</dbReference>
<dbReference type="SUPFAM" id="SSF52540">
    <property type="entry name" value="P-loop containing nucleoside triphosphate hydrolases"/>
    <property type="match status" value="1"/>
</dbReference>
<gene>
    <name evidence="5" type="primary">attE</name>
    <name evidence="5" type="ORF">VSU01S_13550</name>
</gene>
<organism evidence="5 6">
    <name type="scientific">Vibrio superstes NBRC 103154</name>
    <dbReference type="NCBI Taxonomy" id="1219062"/>
    <lineage>
        <taxon>Bacteria</taxon>
        <taxon>Pseudomonadati</taxon>
        <taxon>Pseudomonadota</taxon>
        <taxon>Gammaproteobacteria</taxon>
        <taxon>Vibrionales</taxon>
        <taxon>Vibrionaceae</taxon>
        <taxon>Vibrio</taxon>
    </lineage>
</organism>
<dbReference type="OrthoDB" id="9801477at2"/>
<dbReference type="PROSITE" id="PS50893">
    <property type="entry name" value="ABC_TRANSPORTER_2"/>
    <property type="match status" value="1"/>
</dbReference>
<evidence type="ECO:0000313" key="6">
    <source>
        <dbReference type="Proteomes" id="UP000321113"/>
    </source>
</evidence>
<keyword evidence="3" id="KW-0067">ATP-binding</keyword>
<keyword evidence="1" id="KW-0813">Transport</keyword>
<evidence type="ECO:0000256" key="3">
    <source>
        <dbReference type="ARBA" id="ARBA00022840"/>
    </source>
</evidence>
<dbReference type="InterPro" id="IPR015854">
    <property type="entry name" value="ABC_transpr_LolD-like"/>
</dbReference>
<dbReference type="RefSeq" id="WP_119008469.1">
    <property type="nucleotide sequence ID" value="NZ_BJXK01000004.1"/>
</dbReference>
<keyword evidence="6" id="KW-1185">Reference proteome</keyword>
<evidence type="ECO:0000313" key="5">
    <source>
        <dbReference type="EMBL" id="GEM79110.1"/>
    </source>
</evidence>
<dbReference type="InterPro" id="IPR017871">
    <property type="entry name" value="ABC_transporter-like_CS"/>
</dbReference>
<dbReference type="InterPro" id="IPR003593">
    <property type="entry name" value="AAA+_ATPase"/>
</dbReference>
<dbReference type="GO" id="GO:0016887">
    <property type="term" value="F:ATP hydrolysis activity"/>
    <property type="evidence" value="ECO:0007669"/>
    <property type="project" value="InterPro"/>
</dbReference>
<dbReference type="InterPro" id="IPR003439">
    <property type="entry name" value="ABC_transporter-like_ATP-bd"/>
</dbReference>